<keyword evidence="1" id="KW-1133">Transmembrane helix</keyword>
<sequence length="355" mass="38381">MRPSQREALSLRPRRIQGFTLIELLVVISIIAVLIALLLPAVQAAREAARRSQCTNNLKQIGLAMHNYLSSNTGLPPAKIFSGSCQYSNGGQGLVLNTTVFTMILNYLELSTLHNAYNFSQPSSNSAWSTTIYDNGPPNTTLLGDAVVNTTVVGSIVSVFACPSDTATDERISSASGDKSSYSRQSAVRSNYMVSSCQYNEYNCPGVRGTGMPNPSLRGAFFNDLSTKDSDIQDGMSNTFLGGESVKDKFQVSMGPYWGSGTHTSTHGTIFPPTHAKVLVFTPNAPSSRNYKPNQYPPNQAVKPYGQVFSSRHPGGVSMLMADGGVRWIKDSINVYSWWSLATIAGNEVISSDSF</sequence>
<name>A0AAU7CHF3_9BACT</name>
<proteinExistence type="predicted"/>
<dbReference type="AlphaFoldDB" id="A0AAU7CHF3"/>
<dbReference type="InterPro" id="IPR011453">
    <property type="entry name" value="DUF1559"/>
</dbReference>
<dbReference type="SUPFAM" id="SSF54523">
    <property type="entry name" value="Pili subunits"/>
    <property type="match status" value="1"/>
</dbReference>
<feature type="domain" description="DUF1559" evidence="2">
    <location>
        <begin position="43"/>
        <end position="334"/>
    </location>
</feature>
<dbReference type="Pfam" id="PF07596">
    <property type="entry name" value="SBP_bac_10"/>
    <property type="match status" value="1"/>
</dbReference>
<dbReference type="RefSeq" id="WP_406697732.1">
    <property type="nucleotide sequence ID" value="NZ_CP155447.1"/>
</dbReference>
<evidence type="ECO:0000259" key="2">
    <source>
        <dbReference type="Pfam" id="PF07596"/>
    </source>
</evidence>
<keyword evidence="1" id="KW-0472">Membrane</keyword>
<evidence type="ECO:0000313" key="3">
    <source>
        <dbReference type="EMBL" id="XBH04927.1"/>
    </source>
</evidence>
<protein>
    <submittedName>
        <fullName evidence="3">DUF1559 domain-containing protein</fullName>
    </submittedName>
</protein>
<feature type="transmembrane region" description="Helical" evidence="1">
    <location>
        <begin position="21"/>
        <end position="42"/>
    </location>
</feature>
<dbReference type="NCBIfam" id="TIGR04294">
    <property type="entry name" value="pre_pil_HX9DG"/>
    <property type="match status" value="1"/>
</dbReference>
<dbReference type="NCBIfam" id="TIGR02532">
    <property type="entry name" value="IV_pilin_GFxxxE"/>
    <property type="match status" value="1"/>
</dbReference>
<evidence type="ECO:0000256" key="1">
    <source>
        <dbReference type="SAM" id="Phobius"/>
    </source>
</evidence>
<dbReference type="InterPro" id="IPR027558">
    <property type="entry name" value="Pre_pil_HX9DG_C"/>
</dbReference>
<dbReference type="Pfam" id="PF07963">
    <property type="entry name" value="N_methyl"/>
    <property type="match status" value="1"/>
</dbReference>
<keyword evidence="1" id="KW-0812">Transmembrane</keyword>
<gene>
    <name evidence="3" type="ORF">V5E97_02600</name>
</gene>
<dbReference type="PROSITE" id="PS00409">
    <property type="entry name" value="PROKAR_NTER_METHYL"/>
    <property type="match status" value="1"/>
</dbReference>
<dbReference type="PANTHER" id="PTHR30093:SF2">
    <property type="entry name" value="TYPE II SECRETION SYSTEM PROTEIN H"/>
    <property type="match status" value="1"/>
</dbReference>
<reference evidence="3" key="1">
    <citation type="submission" date="2024-05" db="EMBL/GenBank/DDBJ databases">
        <title>Planctomycetes of the genus Singulisphaera possess chitinolytic capabilities.</title>
        <authorList>
            <person name="Ivanova A."/>
        </authorList>
    </citation>
    <scope>NUCLEOTIDE SEQUENCE</scope>
    <source>
        <strain evidence="3">Ch08T</strain>
    </source>
</reference>
<dbReference type="PANTHER" id="PTHR30093">
    <property type="entry name" value="GENERAL SECRETION PATHWAY PROTEIN G"/>
    <property type="match status" value="1"/>
</dbReference>
<dbReference type="EMBL" id="CP155447">
    <property type="protein sequence ID" value="XBH04927.1"/>
    <property type="molecule type" value="Genomic_DNA"/>
</dbReference>
<dbReference type="InterPro" id="IPR012902">
    <property type="entry name" value="N_methyl_site"/>
</dbReference>
<organism evidence="3">
    <name type="scientific">Singulisphaera sp. Ch08</name>
    <dbReference type="NCBI Taxonomy" id="3120278"/>
    <lineage>
        <taxon>Bacteria</taxon>
        <taxon>Pseudomonadati</taxon>
        <taxon>Planctomycetota</taxon>
        <taxon>Planctomycetia</taxon>
        <taxon>Isosphaerales</taxon>
        <taxon>Isosphaeraceae</taxon>
        <taxon>Singulisphaera</taxon>
    </lineage>
</organism>
<dbReference type="Gene3D" id="3.30.700.10">
    <property type="entry name" value="Glycoprotein, Type 4 Pilin"/>
    <property type="match status" value="1"/>
</dbReference>
<accession>A0AAU7CHF3</accession>
<dbReference type="InterPro" id="IPR045584">
    <property type="entry name" value="Pilin-like"/>
</dbReference>